<keyword evidence="2" id="KW-1003">Cell membrane</keyword>
<evidence type="ECO:0000256" key="6">
    <source>
        <dbReference type="ARBA" id="ARBA00023288"/>
    </source>
</evidence>
<protein>
    <submittedName>
        <fullName evidence="8">Entericidin</fullName>
    </submittedName>
</protein>
<evidence type="ECO:0000313" key="9">
    <source>
        <dbReference type="Proteomes" id="UP000243451"/>
    </source>
</evidence>
<gene>
    <name evidence="8" type="ORF">C1949_08185</name>
</gene>
<keyword evidence="5" id="KW-0564">Palmitate</keyword>
<evidence type="ECO:0000256" key="2">
    <source>
        <dbReference type="ARBA" id="ARBA00022475"/>
    </source>
</evidence>
<dbReference type="GO" id="GO:0016020">
    <property type="term" value="C:membrane"/>
    <property type="evidence" value="ECO:0007669"/>
    <property type="project" value="InterPro"/>
</dbReference>
<reference evidence="8 9" key="1">
    <citation type="submission" date="2018-01" db="EMBL/GenBank/DDBJ databases">
        <title>Draft genome of the type strain Pseudomonas oceani DSM 100277 isolated from the deep water in Okinawa trough, northwestern Pacific Ocean.</title>
        <authorList>
            <person name="Gomila M."/>
            <person name="Mulet M."/>
            <person name="Garcia-Valdes E."/>
            <person name="Lalucat J."/>
        </authorList>
    </citation>
    <scope>NUCLEOTIDE SEQUENCE [LARGE SCALE GENOMIC DNA]</scope>
    <source>
        <strain evidence="8 9">DSM 100277</strain>
    </source>
</reference>
<accession>A0A2P4EWN6</accession>
<dbReference type="GO" id="GO:0009636">
    <property type="term" value="P:response to toxic substance"/>
    <property type="evidence" value="ECO:0007669"/>
    <property type="project" value="InterPro"/>
</dbReference>
<dbReference type="Proteomes" id="UP000243451">
    <property type="component" value="Unassembled WGS sequence"/>
</dbReference>
<keyword evidence="6" id="KW-0449">Lipoprotein</keyword>
<evidence type="ECO:0000256" key="7">
    <source>
        <dbReference type="SAM" id="SignalP"/>
    </source>
</evidence>
<dbReference type="InterPro" id="IPR012556">
    <property type="entry name" value="Entericidin"/>
</dbReference>
<feature type="signal peptide" evidence="7">
    <location>
        <begin position="1"/>
        <end position="19"/>
    </location>
</feature>
<evidence type="ECO:0000256" key="5">
    <source>
        <dbReference type="ARBA" id="ARBA00023139"/>
    </source>
</evidence>
<dbReference type="OrthoDB" id="9181810at2"/>
<proteinExistence type="inferred from homology"/>
<keyword evidence="3 7" id="KW-0732">Signal</keyword>
<comment type="caution">
    <text evidence="8">The sequence shown here is derived from an EMBL/GenBank/DDBJ whole genome shotgun (WGS) entry which is preliminary data.</text>
</comment>
<dbReference type="RefSeq" id="WP_104737986.1">
    <property type="nucleotide sequence ID" value="NZ_BMHR01000001.1"/>
</dbReference>
<evidence type="ECO:0000256" key="3">
    <source>
        <dbReference type="ARBA" id="ARBA00022729"/>
    </source>
</evidence>
<dbReference type="AlphaFoldDB" id="A0A2P4EWN6"/>
<name>A0A2P4EWN6_9GAMM</name>
<keyword evidence="9" id="KW-1185">Reference proteome</keyword>
<sequence>MNKSLILLLCVLLGATSLAGCNTMEGLGKDIQKVGDSIEGAASK</sequence>
<comment type="similarity">
    <text evidence="1">Belongs to the EcnA/EcnB lipoprotein family.</text>
</comment>
<feature type="chain" id="PRO_5015201362" evidence="7">
    <location>
        <begin position="20"/>
        <end position="44"/>
    </location>
</feature>
<keyword evidence="4" id="KW-0472">Membrane</keyword>
<dbReference type="Pfam" id="PF08085">
    <property type="entry name" value="Entericidin"/>
    <property type="match status" value="1"/>
</dbReference>
<organism evidence="8 9">
    <name type="scientific">Halopseudomonas oceani</name>
    <dbReference type="NCBI Taxonomy" id="1708783"/>
    <lineage>
        <taxon>Bacteria</taxon>
        <taxon>Pseudomonadati</taxon>
        <taxon>Pseudomonadota</taxon>
        <taxon>Gammaproteobacteria</taxon>
        <taxon>Pseudomonadales</taxon>
        <taxon>Pseudomonadaceae</taxon>
        <taxon>Halopseudomonas</taxon>
    </lineage>
</organism>
<dbReference type="EMBL" id="PPSK01000005">
    <property type="protein sequence ID" value="POB04385.1"/>
    <property type="molecule type" value="Genomic_DNA"/>
</dbReference>
<evidence type="ECO:0000313" key="8">
    <source>
        <dbReference type="EMBL" id="POB04385.1"/>
    </source>
</evidence>
<dbReference type="PROSITE" id="PS51257">
    <property type="entry name" value="PROKAR_LIPOPROTEIN"/>
    <property type="match status" value="1"/>
</dbReference>
<evidence type="ECO:0000256" key="1">
    <source>
        <dbReference type="ARBA" id="ARBA00010296"/>
    </source>
</evidence>
<evidence type="ECO:0000256" key="4">
    <source>
        <dbReference type="ARBA" id="ARBA00023136"/>
    </source>
</evidence>